<geneLocation type="plasmid" evidence="1 2">
    <name>pSkuCCBAU71714a</name>
</geneLocation>
<accession>A0ABY8TFG1</accession>
<reference evidence="1 2" key="1">
    <citation type="submission" date="2023-03" db="EMBL/GenBank/DDBJ databases">
        <authorList>
            <person name="Menendez E."/>
            <person name="Kaur S."/>
            <person name="Flores-Felix J.D."/>
            <person name="diCenzo G.C."/>
            <person name="Peix A."/>
            <person name="Velazquez E."/>
        </authorList>
    </citation>
    <scope>NUCLEOTIDE SEQUENCE [LARGE SCALE GENOMIC DNA]</scope>
    <source>
        <strain evidence="1 2">CCBAU 71714</strain>
        <plasmid evidence="1 2">pSkuCCBAU71714a</plasmid>
    </source>
</reference>
<name>A0ABY8TFG1_9HYPH</name>
<gene>
    <name evidence="1" type="ORF">PZL22_004884</name>
</gene>
<sequence length="69" mass="7539">MDSGGAAHRLGSADPRSFKTELDRLGLKDTAAIDRINEVASLVDRTHRAELSRTYELTRSLKKGLGLSI</sequence>
<protein>
    <submittedName>
        <fullName evidence="1">Uncharacterized protein</fullName>
    </submittedName>
</protein>
<proteinExistence type="predicted"/>
<organism evidence="1 2">
    <name type="scientific">Sinorhizobium kummerowiae</name>
    <dbReference type="NCBI Taxonomy" id="158892"/>
    <lineage>
        <taxon>Bacteria</taxon>
        <taxon>Pseudomonadati</taxon>
        <taxon>Pseudomonadota</taxon>
        <taxon>Alphaproteobacteria</taxon>
        <taxon>Hyphomicrobiales</taxon>
        <taxon>Rhizobiaceae</taxon>
        <taxon>Sinorhizobium/Ensifer group</taxon>
        <taxon>Sinorhizobium</taxon>
    </lineage>
</organism>
<dbReference type="Proteomes" id="UP001233264">
    <property type="component" value="Plasmid pSkuCCBAU71714a"/>
</dbReference>
<dbReference type="RefSeq" id="WP_234837684.1">
    <property type="nucleotide sequence ID" value="NZ_CP120366.1"/>
</dbReference>
<dbReference type="EMBL" id="CP120366">
    <property type="protein sequence ID" value="WHS96054.1"/>
    <property type="molecule type" value="Genomic_DNA"/>
</dbReference>
<keyword evidence="2" id="KW-1185">Reference proteome</keyword>
<evidence type="ECO:0000313" key="1">
    <source>
        <dbReference type="EMBL" id="WHS96054.1"/>
    </source>
</evidence>
<evidence type="ECO:0000313" key="2">
    <source>
        <dbReference type="Proteomes" id="UP001233264"/>
    </source>
</evidence>
<keyword evidence="1" id="KW-0614">Plasmid</keyword>